<feature type="transmembrane region" description="Helical" evidence="2">
    <location>
        <begin position="137"/>
        <end position="160"/>
    </location>
</feature>
<feature type="region of interest" description="Disordered" evidence="1">
    <location>
        <begin position="368"/>
        <end position="393"/>
    </location>
</feature>
<feature type="region of interest" description="Disordered" evidence="1">
    <location>
        <begin position="290"/>
        <end position="332"/>
    </location>
</feature>
<sequence length="393" mass="43867">MVDWHSPAEIAYDSRIFASFTMALVGMAVWDVLSTIRFDWSIVTGKRHWRWPMVSTILSYLTRPIPYLQNIDDSAYSHDGRQPERNTRNSMPASCLDIKKYEFALILLHLYTKTGKLKTSFTFTYSTRAVWDKNIKVSMVLFALAIGQMVLWIQTFRFSVSRWDPQRQICAVISTAPRSLLVAVFSYTMAFDFIILILCAIKLHLSHASSTLGTILLRDGIAYFAAAFFANSLQMIFASLVLNPVMNIICLPFAIVVSVIAATTVFRHVFLLYDSFSHVSSAGRHTYPSVERGGGAVRGANDGYPLSPLSPSRTPRRLNQSYQSHHSRSYDYGKDQGSADIGFHLTPLKTSDIGEISVHKVVDISVDHPNAHDLDSPPETAVERGGNTVSGST</sequence>
<protein>
    <submittedName>
        <fullName evidence="3">Uncharacterized protein</fullName>
    </submittedName>
</protein>
<evidence type="ECO:0000313" key="3">
    <source>
        <dbReference type="EMBL" id="KAF5371792.1"/>
    </source>
</evidence>
<evidence type="ECO:0000256" key="1">
    <source>
        <dbReference type="SAM" id="MobiDB-lite"/>
    </source>
</evidence>
<keyword evidence="2" id="KW-0812">Transmembrane</keyword>
<keyword evidence="2" id="KW-0472">Membrane</keyword>
<gene>
    <name evidence="3" type="ORF">D9758_003523</name>
</gene>
<comment type="caution">
    <text evidence="3">The sequence shown here is derived from an EMBL/GenBank/DDBJ whole genome shotgun (WGS) entry which is preliminary data.</text>
</comment>
<proteinExistence type="predicted"/>
<feature type="transmembrane region" description="Helical" evidence="2">
    <location>
        <begin position="221"/>
        <end position="240"/>
    </location>
</feature>
<dbReference type="Proteomes" id="UP000559256">
    <property type="component" value="Unassembled WGS sequence"/>
</dbReference>
<feature type="transmembrane region" description="Helical" evidence="2">
    <location>
        <begin position="16"/>
        <end position="40"/>
    </location>
</feature>
<organism evidence="3 4">
    <name type="scientific">Tetrapyrgos nigripes</name>
    <dbReference type="NCBI Taxonomy" id="182062"/>
    <lineage>
        <taxon>Eukaryota</taxon>
        <taxon>Fungi</taxon>
        <taxon>Dikarya</taxon>
        <taxon>Basidiomycota</taxon>
        <taxon>Agaricomycotina</taxon>
        <taxon>Agaricomycetes</taxon>
        <taxon>Agaricomycetidae</taxon>
        <taxon>Agaricales</taxon>
        <taxon>Marasmiineae</taxon>
        <taxon>Marasmiaceae</taxon>
        <taxon>Tetrapyrgos</taxon>
    </lineage>
</organism>
<feature type="transmembrane region" description="Helical" evidence="2">
    <location>
        <begin position="180"/>
        <end position="201"/>
    </location>
</feature>
<dbReference type="EMBL" id="JAACJM010000007">
    <property type="protein sequence ID" value="KAF5371792.1"/>
    <property type="molecule type" value="Genomic_DNA"/>
</dbReference>
<evidence type="ECO:0000256" key="2">
    <source>
        <dbReference type="SAM" id="Phobius"/>
    </source>
</evidence>
<reference evidence="3 4" key="1">
    <citation type="journal article" date="2020" name="ISME J.">
        <title>Uncovering the hidden diversity of litter-decomposition mechanisms in mushroom-forming fungi.</title>
        <authorList>
            <person name="Floudas D."/>
            <person name="Bentzer J."/>
            <person name="Ahren D."/>
            <person name="Johansson T."/>
            <person name="Persson P."/>
            <person name="Tunlid A."/>
        </authorList>
    </citation>
    <scope>NUCLEOTIDE SEQUENCE [LARGE SCALE GENOMIC DNA]</scope>
    <source>
        <strain evidence="3 4">CBS 291.85</strain>
    </source>
</reference>
<feature type="transmembrane region" description="Helical" evidence="2">
    <location>
        <begin position="246"/>
        <end position="266"/>
    </location>
</feature>
<keyword evidence="2" id="KW-1133">Transmembrane helix</keyword>
<dbReference type="OrthoDB" id="3197626at2759"/>
<evidence type="ECO:0000313" key="4">
    <source>
        <dbReference type="Proteomes" id="UP000559256"/>
    </source>
</evidence>
<keyword evidence="4" id="KW-1185">Reference proteome</keyword>
<dbReference type="AlphaFoldDB" id="A0A8H5GVN5"/>
<accession>A0A8H5GVN5</accession>
<name>A0A8H5GVN5_9AGAR</name>